<feature type="domain" description="ABC-2 type transporter transmembrane" evidence="6">
    <location>
        <begin position="14"/>
        <end position="178"/>
    </location>
</feature>
<feature type="transmembrane region" description="Helical" evidence="5">
    <location>
        <begin position="696"/>
        <end position="718"/>
    </location>
</feature>
<evidence type="ECO:0000256" key="2">
    <source>
        <dbReference type="ARBA" id="ARBA00022692"/>
    </source>
</evidence>
<dbReference type="RefSeq" id="WP_004618214.1">
    <property type="nucleotide sequence ID" value="NZ_ACXX02000004.1"/>
</dbReference>
<comment type="caution">
    <text evidence="7">The sequence shown here is derived from an EMBL/GenBank/DDBJ whole genome shotgun (WGS) entry which is preliminary data.</text>
</comment>
<feature type="transmembrane region" description="Helical" evidence="5">
    <location>
        <begin position="12"/>
        <end position="33"/>
    </location>
</feature>
<sequence length="827" mass="89551">MKDKFLNIKRLAVILAIIIIPIMYSFFFLDAFWDPYSKLENLPVAVVNEDKGATINDQQKNAGQEFVDELKDNKSLKWIFTNKAEAQEGLKDRKYYAMIQIPENFSAKIATAETKDKQQAVISYQPQQKRNYLASQILNRAILELEMNVSQKVTKEMVQYISDENKKMPDQLTELSDGLKKMQTDGTSKLEDGLNTLINNQVKFNDGLNTLNNGMDKLNNGADALAGGNNTLASKQDEFAKALHLSIPQLQQLSDGSNLFHKKLATLDSGLFQLNSGVSQLTTKLPELKAGISAYNQGLKDYTSGLATFGQGVAPLGTQLQPLKSGSTQLYNNLTAYSTNMEEFSKGVSQYTDGVKTLTSTNKSVADALTEYIKAHPEAMADKNIQSILAISQKSQSSIEQLNKASDTLKTSAGGLSTASQQLAAGSKQLNEGVSKFVDGAPQLASAAQQLAAGSNALVIGGEKISAGIDSLNNGTTQLTQGIAQASSGATQLNKGYSQIDTGIQKASGSISVAASAAAQLADGANKLGAGASELKNGIQKASNGTSELNTNAQKFLDGEKELHDGAGTLDDKVEEAYKKIVDKEEEANDKVSKLDGLAEYVSDPVKVDEKAVDPVSDYGTAFAPYFISLSLWVGALIMFVMIYLNPQIRFKKKIIKNMHMDIKFLIYPALGVITAIGLGLVLINELKLKPTHTGMFFLVITLVSLCFISIVQFLIVHLGDVGKFFTILLLILQLTSSGGTFPNELIPGFFKTINPFMPMTYSVYALKETISGNNSSFLNQNILIITVIMVVFLVASLLLSGRKKARLADDEGSEFIPKNENSSIQA</sequence>
<dbReference type="Gene3D" id="3.40.1710.10">
    <property type="entry name" value="abc type-2 transporter like domain"/>
    <property type="match status" value="1"/>
</dbReference>
<dbReference type="InterPro" id="IPR017501">
    <property type="entry name" value="Phage_infect_YhgE_C"/>
</dbReference>
<keyword evidence="8" id="KW-1185">Reference proteome</keyword>
<dbReference type="eggNOG" id="COG1511">
    <property type="taxonomic scope" value="Bacteria"/>
</dbReference>
<proteinExistence type="predicted"/>
<keyword evidence="2 5" id="KW-0812">Transmembrane</keyword>
<dbReference type="GO" id="GO:0140359">
    <property type="term" value="F:ABC-type transporter activity"/>
    <property type="evidence" value="ECO:0007669"/>
    <property type="project" value="InterPro"/>
</dbReference>
<feature type="transmembrane region" description="Helical" evidence="5">
    <location>
        <begin position="665"/>
        <end position="684"/>
    </location>
</feature>
<dbReference type="Gene3D" id="1.10.287.950">
    <property type="entry name" value="Methyl-accepting chemotaxis protein"/>
    <property type="match status" value="2"/>
</dbReference>
<dbReference type="Pfam" id="PF12698">
    <property type="entry name" value="ABC2_membrane_3"/>
    <property type="match status" value="1"/>
</dbReference>
<feature type="transmembrane region" description="Helical" evidence="5">
    <location>
        <begin position="623"/>
        <end position="645"/>
    </location>
</feature>
<dbReference type="SUPFAM" id="SSF58104">
    <property type="entry name" value="Methyl-accepting chemotaxis protein (MCP) signaling domain"/>
    <property type="match status" value="1"/>
</dbReference>
<dbReference type="NCBIfam" id="TIGR03061">
    <property type="entry name" value="pip_yhgE_Nterm"/>
    <property type="match status" value="1"/>
</dbReference>
<protein>
    <submittedName>
        <fullName evidence="7">YhgE/Pip C-terminal domain protein</fullName>
    </submittedName>
</protein>
<name>F1TAX1_9FIRM</name>
<evidence type="ECO:0000313" key="8">
    <source>
        <dbReference type="Proteomes" id="UP000003860"/>
    </source>
</evidence>
<dbReference type="InterPro" id="IPR051328">
    <property type="entry name" value="T7SS_ABC-Transporter"/>
</dbReference>
<feature type="transmembrane region" description="Helical" evidence="5">
    <location>
        <begin position="783"/>
        <end position="800"/>
    </location>
</feature>
<dbReference type="NCBIfam" id="TIGR03057">
    <property type="entry name" value="xxxLxxG_by_4"/>
    <property type="match status" value="4"/>
</dbReference>
<evidence type="ECO:0000256" key="4">
    <source>
        <dbReference type="ARBA" id="ARBA00023136"/>
    </source>
</evidence>
<evidence type="ECO:0000256" key="5">
    <source>
        <dbReference type="SAM" id="Phobius"/>
    </source>
</evidence>
<dbReference type="Proteomes" id="UP000003860">
    <property type="component" value="Unassembled WGS sequence"/>
</dbReference>
<accession>F1TAX1</accession>
<dbReference type="STRING" id="588581.Cpap_2325"/>
<evidence type="ECO:0000256" key="3">
    <source>
        <dbReference type="ARBA" id="ARBA00022989"/>
    </source>
</evidence>
<evidence type="ECO:0000259" key="6">
    <source>
        <dbReference type="Pfam" id="PF12698"/>
    </source>
</evidence>
<dbReference type="OrthoDB" id="9811483at2"/>
<dbReference type="PANTHER" id="PTHR43077:SF5">
    <property type="entry name" value="PHAGE INFECTION PROTEIN"/>
    <property type="match status" value="1"/>
</dbReference>
<reference evidence="7" key="1">
    <citation type="submission" date="2009-07" db="EMBL/GenBank/DDBJ databases">
        <authorList>
            <consortium name="US DOE Joint Genome Institute (JGI-PGF)"/>
            <person name="Lucas S."/>
            <person name="Copeland A."/>
            <person name="Lapidus A."/>
            <person name="Glavina del Rio T."/>
            <person name="Tice H."/>
            <person name="Bruce D."/>
            <person name="Goodwin L."/>
            <person name="Pitluck S."/>
            <person name="Larimer F."/>
            <person name="Land M.L."/>
            <person name="Mouttaki H."/>
            <person name="He Z."/>
            <person name="Zhou J."/>
            <person name="Hemme C.L."/>
        </authorList>
    </citation>
    <scope>NUCLEOTIDE SEQUENCE [LARGE SCALE GENOMIC DNA]</scope>
    <source>
        <strain evidence="7">DSM 2782</strain>
    </source>
</reference>
<organism evidence="7 8">
    <name type="scientific">Ruminiclostridium papyrosolvens DSM 2782</name>
    <dbReference type="NCBI Taxonomy" id="588581"/>
    <lineage>
        <taxon>Bacteria</taxon>
        <taxon>Bacillati</taxon>
        <taxon>Bacillota</taxon>
        <taxon>Clostridia</taxon>
        <taxon>Eubacteriales</taxon>
        <taxon>Oscillospiraceae</taxon>
        <taxon>Ruminiclostridium</taxon>
    </lineage>
</organism>
<dbReference type="PANTHER" id="PTHR43077">
    <property type="entry name" value="TRANSPORT PERMEASE YVFS-RELATED"/>
    <property type="match status" value="1"/>
</dbReference>
<dbReference type="InterPro" id="IPR023908">
    <property type="entry name" value="xxxLxxG_rpt"/>
</dbReference>
<reference evidence="7" key="2">
    <citation type="submission" date="2011-01" db="EMBL/GenBank/DDBJ databases">
        <title>The Non-contiguous Finished genome of Clostridium papyrosolvens.</title>
        <authorList>
            <person name="Lucas S."/>
            <person name="Copeland A."/>
            <person name="Lapidus A."/>
            <person name="Cheng J.-F."/>
            <person name="Goodwin L."/>
            <person name="Pitluck S."/>
            <person name="Misra M."/>
            <person name="Chertkov O."/>
            <person name="Detter J.C."/>
            <person name="Han C."/>
            <person name="Tapia R."/>
            <person name="Land M."/>
            <person name="Hauser L."/>
            <person name="Kyrpides N."/>
            <person name="Ivanova N."/>
            <person name="Pagani I."/>
            <person name="Mouttaki H."/>
            <person name="He Z."/>
            <person name="Zhou J."/>
            <person name="Hemme C.L."/>
            <person name="Woyke T."/>
        </authorList>
    </citation>
    <scope>NUCLEOTIDE SEQUENCE [LARGE SCALE GENOMIC DNA]</scope>
    <source>
        <strain evidence="7">DSM 2782</strain>
    </source>
</reference>
<evidence type="ECO:0000256" key="1">
    <source>
        <dbReference type="ARBA" id="ARBA00004141"/>
    </source>
</evidence>
<feature type="transmembrane region" description="Helical" evidence="5">
    <location>
        <begin position="725"/>
        <end position="742"/>
    </location>
</feature>
<dbReference type="AlphaFoldDB" id="F1TAX1"/>
<dbReference type="GO" id="GO:0016020">
    <property type="term" value="C:membrane"/>
    <property type="evidence" value="ECO:0007669"/>
    <property type="project" value="UniProtKB-SubCell"/>
</dbReference>
<dbReference type="InterPro" id="IPR013525">
    <property type="entry name" value="ABC2_TM"/>
</dbReference>
<comment type="subcellular location">
    <subcellularLocation>
        <location evidence="1">Membrane</location>
        <topology evidence="1">Multi-pass membrane protein</topology>
    </subcellularLocation>
</comment>
<keyword evidence="4 5" id="KW-0472">Membrane</keyword>
<keyword evidence="3 5" id="KW-1133">Transmembrane helix</keyword>
<gene>
    <name evidence="7" type="ORF">Cpap_2325</name>
</gene>
<dbReference type="EMBL" id="ACXX02000004">
    <property type="protein sequence ID" value="EGD48175.1"/>
    <property type="molecule type" value="Genomic_DNA"/>
</dbReference>
<evidence type="ECO:0000313" key="7">
    <source>
        <dbReference type="EMBL" id="EGD48175.1"/>
    </source>
</evidence>
<dbReference type="NCBIfam" id="TIGR03062">
    <property type="entry name" value="pip_yhgE_Cterm"/>
    <property type="match status" value="1"/>
</dbReference>
<dbReference type="InterPro" id="IPR017500">
    <property type="entry name" value="Phage_infect_YhgE_N"/>
</dbReference>